<evidence type="ECO:0008006" key="3">
    <source>
        <dbReference type="Google" id="ProtNLM"/>
    </source>
</evidence>
<name>A0A5J4VRT2_9EUKA</name>
<dbReference type="OrthoDB" id="406694at2759"/>
<dbReference type="AlphaFoldDB" id="A0A5J4VRT2"/>
<sequence>MTFLDKYIVDKESAQDKMSRVNYEKQRQGYEPIKDYPRYLINDQLTVWDTKLDREVNPQSKKSRSGGLIGRQIRLNDINGKRYDLSFSYLVAKQFIPNEDINKNKIFHLDNDLENDTVDNLLWINNNQQQFVQLVIEPEFEITTTQPWKIRRIADGFEPSINQKIDGYMQVTLNNRTYGLRRLVALQFIPNDDPEHKTQCDHQNHRRSDNQLTNLRWVTVSQNNLNKGQIHRSNIEYVYVDVIDDECIVVNELIIKFTTYRIPAIEEQQNILIIEVIIKAGT</sequence>
<protein>
    <recommendedName>
        <fullName evidence="3">HNH nuclease domain-containing protein</fullName>
    </recommendedName>
</protein>
<dbReference type="SUPFAM" id="SSF54060">
    <property type="entry name" value="His-Me finger endonucleases"/>
    <property type="match status" value="1"/>
</dbReference>
<organism evidence="1 2">
    <name type="scientific">Streblomastix strix</name>
    <dbReference type="NCBI Taxonomy" id="222440"/>
    <lineage>
        <taxon>Eukaryota</taxon>
        <taxon>Metamonada</taxon>
        <taxon>Preaxostyla</taxon>
        <taxon>Oxymonadida</taxon>
        <taxon>Streblomastigidae</taxon>
        <taxon>Streblomastix</taxon>
    </lineage>
</organism>
<dbReference type="Gene3D" id="3.90.75.20">
    <property type="match status" value="2"/>
</dbReference>
<comment type="caution">
    <text evidence="1">The sequence shown here is derived from an EMBL/GenBank/DDBJ whole genome shotgun (WGS) entry which is preliminary data.</text>
</comment>
<reference evidence="1 2" key="1">
    <citation type="submission" date="2019-03" db="EMBL/GenBank/DDBJ databases">
        <title>Single cell metagenomics reveals metabolic interactions within the superorganism composed of flagellate Streblomastix strix and complex community of Bacteroidetes bacteria on its surface.</title>
        <authorList>
            <person name="Treitli S.C."/>
            <person name="Kolisko M."/>
            <person name="Husnik F."/>
            <person name="Keeling P."/>
            <person name="Hampl V."/>
        </authorList>
    </citation>
    <scope>NUCLEOTIDE SEQUENCE [LARGE SCALE GENOMIC DNA]</scope>
    <source>
        <strain evidence="1">ST1C</strain>
    </source>
</reference>
<dbReference type="Proteomes" id="UP000324800">
    <property type="component" value="Unassembled WGS sequence"/>
</dbReference>
<gene>
    <name evidence="1" type="ORF">EZS28_019193</name>
</gene>
<dbReference type="InterPro" id="IPR044925">
    <property type="entry name" value="His-Me_finger_sf"/>
</dbReference>
<accession>A0A5J4VRT2</accession>
<proteinExistence type="predicted"/>
<dbReference type="EMBL" id="SNRW01005338">
    <property type="protein sequence ID" value="KAA6385282.1"/>
    <property type="molecule type" value="Genomic_DNA"/>
</dbReference>
<evidence type="ECO:0000313" key="2">
    <source>
        <dbReference type="Proteomes" id="UP000324800"/>
    </source>
</evidence>
<evidence type="ECO:0000313" key="1">
    <source>
        <dbReference type="EMBL" id="KAA6385282.1"/>
    </source>
</evidence>